<evidence type="ECO:0000313" key="1">
    <source>
        <dbReference type="EMBL" id="NNU34701.1"/>
    </source>
</evidence>
<comment type="caution">
    <text evidence="1">The sequence shown here is derived from an EMBL/GenBank/DDBJ whole genome shotgun (WGS) entry which is preliminary data.</text>
</comment>
<protein>
    <submittedName>
        <fullName evidence="1">Uncharacterized protein</fullName>
    </submittedName>
</protein>
<gene>
    <name evidence="1" type="ORF">HK413_12675</name>
</gene>
<accession>A0ABX1W4V1</accession>
<dbReference type="Proteomes" id="UP000566071">
    <property type="component" value="Unassembled WGS sequence"/>
</dbReference>
<sequence>MLGARSRRGHHAAWSTRSEGTSKILRIDLMNNQVLSDSTFNDELNGLEDCVP</sequence>
<dbReference type="EMBL" id="JABFCR010000064">
    <property type="protein sequence ID" value="NNU34701.1"/>
    <property type="molecule type" value="Genomic_DNA"/>
</dbReference>
<organism evidence="1 2">
    <name type="scientific">Mucilaginibacter humi</name>
    <dbReference type="NCBI Taxonomy" id="2732510"/>
    <lineage>
        <taxon>Bacteria</taxon>
        <taxon>Pseudomonadati</taxon>
        <taxon>Bacteroidota</taxon>
        <taxon>Sphingobacteriia</taxon>
        <taxon>Sphingobacteriales</taxon>
        <taxon>Sphingobacteriaceae</taxon>
        <taxon>Mucilaginibacter</taxon>
    </lineage>
</organism>
<keyword evidence="2" id="KW-1185">Reference proteome</keyword>
<proteinExistence type="predicted"/>
<evidence type="ECO:0000313" key="2">
    <source>
        <dbReference type="Proteomes" id="UP000566071"/>
    </source>
</evidence>
<name>A0ABX1W4V1_9SPHI</name>
<reference evidence="1 2" key="1">
    <citation type="submission" date="2020-05" db="EMBL/GenBank/DDBJ databases">
        <authorList>
            <person name="Khan S.A."/>
            <person name="Jeon C.O."/>
            <person name="Chun B.H."/>
        </authorList>
    </citation>
    <scope>NUCLEOTIDE SEQUENCE [LARGE SCALE GENOMIC DNA]</scope>
    <source>
        <strain evidence="1 2">S1162</strain>
    </source>
</reference>